<evidence type="ECO:0000256" key="6">
    <source>
        <dbReference type="ARBA" id="ARBA00023102"/>
    </source>
</evidence>
<dbReference type="EC" id="3.5.1.2" evidence="10"/>
<dbReference type="PROSITE" id="PS51273">
    <property type="entry name" value="GATASE_TYPE_1"/>
    <property type="match status" value="1"/>
</dbReference>
<evidence type="ECO:0000259" key="12">
    <source>
        <dbReference type="Pfam" id="PF00117"/>
    </source>
</evidence>
<feature type="active site" evidence="10 11">
    <location>
        <position position="186"/>
    </location>
</feature>
<dbReference type="HAMAP" id="MF_00278">
    <property type="entry name" value="HisH"/>
    <property type="match status" value="1"/>
</dbReference>
<dbReference type="PANTHER" id="PTHR42701:SF1">
    <property type="entry name" value="IMIDAZOLE GLYCEROL PHOSPHATE SYNTHASE SUBUNIT HISH"/>
    <property type="match status" value="1"/>
</dbReference>
<protein>
    <recommendedName>
        <fullName evidence="10">Imidazole glycerol phosphate synthase subunit HisH</fullName>
        <ecNumber evidence="10">4.3.2.10</ecNumber>
    </recommendedName>
    <alternativeName>
        <fullName evidence="10">IGP synthase glutaminase subunit</fullName>
        <ecNumber evidence="10">3.5.1.2</ecNumber>
    </alternativeName>
    <alternativeName>
        <fullName evidence="10">IGP synthase subunit HisH</fullName>
    </alternativeName>
    <alternativeName>
        <fullName evidence="10">ImGP synthase subunit HisH</fullName>
        <shortName evidence="10">IGPS subunit HisH</shortName>
    </alternativeName>
</protein>
<comment type="catalytic activity">
    <reaction evidence="9 10">
        <text>L-glutamine + H2O = L-glutamate + NH4(+)</text>
        <dbReference type="Rhea" id="RHEA:15889"/>
        <dbReference type="ChEBI" id="CHEBI:15377"/>
        <dbReference type="ChEBI" id="CHEBI:28938"/>
        <dbReference type="ChEBI" id="CHEBI:29985"/>
        <dbReference type="ChEBI" id="CHEBI:58359"/>
        <dbReference type="EC" id="3.5.1.2"/>
    </reaction>
</comment>
<dbReference type="GO" id="GO:0000105">
    <property type="term" value="P:L-histidine biosynthetic process"/>
    <property type="evidence" value="ECO:0007669"/>
    <property type="project" value="UniProtKB-UniRule"/>
</dbReference>
<dbReference type="Pfam" id="PF00117">
    <property type="entry name" value="GATase"/>
    <property type="match status" value="1"/>
</dbReference>
<comment type="subcellular location">
    <subcellularLocation>
        <location evidence="10">Cytoplasm</location>
    </subcellularLocation>
</comment>
<comment type="caution">
    <text evidence="13">The sequence shown here is derived from an EMBL/GenBank/DDBJ whole genome shotgun (WGS) entry which is preliminary data.</text>
</comment>
<comment type="function">
    <text evidence="10">IGPS catalyzes the conversion of PRFAR and glutamine to IGP, AICAR and glutamate. The HisH subunit catalyzes the hydrolysis of glutamine to glutamate and ammonia as part of the synthesis of IGP and AICAR. The resulting ammonia molecule is channeled to the active site of HisF.</text>
</comment>
<evidence type="ECO:0000256" key="3">
    <source>
        <dbReference type="ARBA" id="ARBA00022605"/>
    </source>
</evidence>
<gene>
    <name evidence="10" type="primary">hisH</name>
    <name evidence="13" type="ORF">EV215_0837</name>
</gene>
<evidence type="ECO:0000256" key="10">
    <source>
        <dbReference type="HAMAP-Rule" id="MF_00278"/>
    </source>
</evidence>
<dbReference type="EC" id="4.3.2.10" evidence="10"/>
<evidence type="ECO:0000256" key="2">
    <source>
        <dbReference type="ARBA" id="ARBA00011152"/>
    </source>
</evidence>
<dbReference type="EMBL" id="SOBG01000003">
    <property type="protein sequence ID" value="TDT71462.1"/>
    <property type="molecule type" value="Genomic_DNA"/>
</dbReference>
<evidence type="ECO:0000313" key="13">
    <source>
        <dbReference type="EMBL" id="TDT71462.1"/>
    </source>
</evidence>
<dbReference type="CDD" id="cd01748">
    <property type="entry name" value="GATase1_IGP_Synthase"/>
    <property type="match status" value="1"/>
</dbReference>
<dbReference type="RefSeq" id="WP_134112730.1">
    <property type="nucleotide sequence ID" value="NZ_SOBG01000003.1"/>
</dbReference>
<keyword evidence="3 10" id="KW-0028">Amino-acid biosynthesis</keyword>
<dbReference type="Gene3D" id="3.40.50.880">
    <property type="match status" value="1"/>
</dbReference>
<feature type="active site" evidence="10 11">
    <location>
        <position position="188"/>
    </location>
</feature>
<dbReference type="InterPro" id="IPR017926">
    <property type="entry name" value="GATASE"/>
</dbReference>
<reference evidence="13 14" key="1">
    <citation type="submission" date="2019-03" db="EMBL/GenBank/DDBJ databases">
        <title>Genomic Encyclopedia of Type Strains, Phase IV (KMG-IV): sequencing the most valuable type-strain genomes for metagenomic binning, comparative biology and taxonomic classification.</title>
        <authorList>
            <person name="Goeker M."/>
        </authorList>
    </citation>
    <scope>NUCLEOTIDE SEQUENCE [LARGE SCALE GENOMIC DNA]</scope>
    <source>
        <strain evidence="13 14">DSM 100055</strain>
    </source>
</reference>
<evidence type="ECO:0000256" key="7">
    <source>
        <dbReference type="ARBA" id="ARBA00023239"/>
    </source>
</evidence>
<keyword evidence="10" id="KW-0963">Cytoplasm</keyword>
<dbReference type="GO" id="GO:0005737">
    <property type="term" value="C:cytoplasm"/>
    <property type="evidence" value="ECO:0007669"/>
    <property type="project" value="UniProtKB-SubCell"/>
</dbReference>
<proteinExistence type="inferred from homology"/>
<evidence type="ECO:0000256" key="5">
    <source>
        <dbReference type="ARBA" id="ARBA00022962"/>
    </source>
</evidence>
<dbReference type="GO" id="GO:0016829">
    <property type="term" value="F:lyase activity"/>
    <property type="evidence" value="ECO:0007669"/>
    <property type="project" value="UniProtKB-KW"/>
</dbReference>
<feature type="domain" description="Glutamine amidotransferase" evidence="12">
    <location>
        <begin position="4"/>
        <end position="193"/>
    </location>
</feature>
<dbReference type="PANTHER" id="PTHR42701">
    <property type="entry name" value="IMIDAZOLE GLYCEROL PHOSPHATE SYNTHASE SUBUNIT HISH"/>
    <property type="match status" value="1"/>
</dbReference>
<dbReference type="GO" id="GO:0004359">
    <property type="term" value="F:glutaminase activity"/>
    <property type="evidence" value="ECO:0007669"/>
    <property type="project" value="UniProtKB-EC"/>
</dbReference>
<dbReference type="NCBIfam" id="TIGR01855">
    <property type="entry name" value="IMP_synth_hisH"/>
    <property type="match status" value="1"/>
</dbReference>
<dbReference type="AlphaFoldDB" id="A0AA46DZN3"/>
<dbReference type="PIRSF" id="PIRSF000495">
    <property type="entry name" value="Amidotransf_hisH"/>
    <property type="match status" value="1"/>
</dbReference>
<dbReference type="GO" id="GO:0000107">
    <property type="term" value="F:imidazoleglycerol-phosphate synthase activity"/>
    <property type="evidence" value="ECO:0007669"/>
    <property type="project" value="UniProtKB-UniRule"/>
</dbReference>
<keyword evidence="14" id="KW-1185">Reference proteome</keyword>
<keyword evidence="5 10" id="KW-0315">Glutamine amidotransferase</keyword>
<keyword evidence="6 10" id="KW-0368">Histidine biosynthesis</keyword>
<evidence type="ECO:0000256" key="8">
    <source>
        <dbReference type="ARBA" id="ARBA00047838"/>
    </source>
</evidence>
<keyword evidence="4 10" id="KW-0378">Hydrolase</keyword>
<evidence type="ECO:0000256" key="4">
    <source>
        <dbReference type="ARBA" id="ARBA00022801"/>
    </source>
</evidence>
<comment type="pathway">
    <text evidence="1 10">Amino-acid biosynthesis; L-histidine biosynthesis; L-histidine from 5-phospho-alpha-D-ribose 1-diphosphate: step 5/9.</text>
</comment>
<dbReference type="InterPro" id="IPR010139">
    <property type="entry name" value="Imidazole-glycPsynth_HisH"/>
</dbReference>
<comment type="catalytic activity">
    <reaction evidence="8 10">
        <text>5-[(5-phospho-1-deoxy-D-ribulos-1-ylimino)methylamino]-1-(5-phospho-beta-D-ribosyl)imidazole-4-carboxamide + L-glutamine = D-erythro-1-(imidazol-4-yl)glycerol 3-phosphate + 5-amino-1-(5-phospho-beta-D-ribosyl)imidazole-4-carboxamide + L-glutamate + H(+)</text>
        <dbReference type="Rhea" id="RHEA:24793"/>
        <dbReference type="ChEBI" id="CHEBI:15378"/>
        <dbReference type="ChEBI" id="CHEBI:29985"/>
        <dbReference type="ChEBI" id="CHEBI:58278"/>
        <dbReference type="ChEBI" id="CHEBI:58359"/>
        <dbReference type="ChEBI" id="CHEBI:58475"/>
        <dbReference type="ChEBI" id="CHEBI:58525"/>
        <dbReference type="EC" id="4.3.2.10"/>
    </reaction>
</comment>
<evidence type="ECO:0000256" key="11">
    <source>
        <dbReference type="PIRSR" id="PIRSR000495-1"/>
    </source>
</evidence>
<evidence type="ECO:0000313" key="14">
    <source>
        <dbReference type="Proteomes" id="UP000294678"/>
    </source>
</evidence>
<organism evidence="13 14">
    <name type="scientific">Hypnocyclicus thermotrophus</name>
    <dbReference type="NCBI Taxonomy" id="1627895"/>
    <lineage>
        <taxon>Bacteria</taxon>
        <taxon>Fusobacteriati</taxon>
        <taxon>Fusobacteriota</taxon>
        <taxon>Fusobacteriia</taxon>
        <taxon>Fusobacteriales</taxon>
        <taxon>Fusobacteriaceae</taxon>
        <taxon>Hypnocyclicus</taxon>
    </lineage>
</organism>
<accession>A0AA46DZN3</accession>
<dbReference type="Proteomes" id="UP000294678">
    <property type="component" value="Unassembled WGS sequence"/>
</dbReference>
<evidence type="ECO:0000256" key="1">
    <source>
        <dbReference type="ARBA" id="ARBA00005091"/>
    </source>
</evidence>
<feature type="active site" description="Nucleophile" evidence="10 11">
    <location>
        <position position="79"/>
    </location>
</feature>
<dbReference type="InterPro" id="IPR029062">
    <property type="entry name" value="Class_I_gatase-like"/>
</dbReference>
<name>A0AA46DZN3_9FUSO</name>
<keyword evidence="7 10" id="KW-0456">Lyase</keyword>
<sequence>MIAIIDYSVGNLHSIKSALDFLGVENIITNNEEDIRKAKALILPGVGAFRDAINSLKATGLIPVIKEEVKKGKYLLGICLGMQLLYEKSYEFGEYEGLGFLKGDICSIKEDLINKDLKVPHMGWNNLIFKQKDNLITKYIKEEDYVYFVHSYYVKSDFSEVVGYTKYNINIPAIVNNKNIFGMQFHPEKSGTVGLNLLKAYANIVLK</sequence>
<comment type="subunit">
    <text evidence="2 10">Heterodimer of HisH and HisF.</text>
</comment>
<dbReference type="SUPFAM" id="SSF52317">
    <property type="entry name" value="Class I glutamine amidotransferase-like"/>
    <property type="match status" value="1"/>
</dbReference>
<evidence type="ECO:0000256" key="9">
    <source>
        <dbReference type="ARBA" id="ARBA00049534"/>
    </source>
</evidence>